<feature type="compositionally biased region" description="Low complexity" evidence="1">
    <location>
        <begin position="210"/>
        <end position="221"/>
    </location>
</feature>
<keyword evidence="3" id="KW-1185">Reference proteome</keyword>
<feature type="region of interest" description="Disordered" evidence="1">
    <location>
        <begin position="77"/>
        <end position="98"/>
    </location>
</feature>
<protein>
    <submittedName>
        <fullName evidence="2">Uncharacterized protein</fullName>
    </submittedName>
</protein>
<feature type="compositionally biased region" description="Basic and acidic residues" evidence="1">
    <location>
        <begin position="78"/>
        <end position="89"/>
    </location>
</feature>
<dbReference type="EMBL" id="KN834887">
    <property type="protein sequence ID" value="KIK50715.1"/>
    <property type="molecule type" value="Genomic_DNA"/>
</dbReference>
<dbReference type="Proteomes" id="UP000053593">
    <property type="component" value="Unassembled WGS sequence"/>
</dbReference>
<organism evidence="2 3">
    <name type="scientific">Collybiopsis luxurians FD-317 M1</name>
    <dbReference type="NCBI Taxonomy" id="944289"/>
    <lineage>
        <taxon>Eukaryota</taxon>
        <taxon>Fungi</taxon>
        <taxon>Dikarya</taxon>
        <taxon>Basidiomycota</taxon>
        <taxon>Agaricomycotina</taxon>
        <taxon>Agaricomycetes</taxon>
        <taxon>Agaricomycetidae</taxon>
        <taxon>Agaricales</taxon>
        <taxon>Marasmiineae</taxon>
        <taxon>Omphalotaceae</taxon>
        <taxon>Collybiopsis</taxon>
        <taxon>Collybiopsis luxurians</taxon>
    </lineage>
</organism>
<feature type="compositionally biased region" description="Polar residues" evidence="1">
    <location>
        <begin position="176"/>
        <end position="209"/>
    </location>
</feature>
<feature type="compositionally biased region" description="Polar residues" evidence="1">
    <location>
        <begin position="135"/>
        <end position="156"/>
    </location>
</feature>
<evidence type="ECO:0000313" key="3">
    <source>
        <dbReference type="Proteomes" id="UP000053593"/>
    </source>
</evidence>
<dbReference type="AlphaFoldDB" id="A0A0D0AKH4"/>
<evidence type="ECO:0000313" key="2">
    <source>
        <dbReference type="EMBL" id="KIK50715.1"/>
    </source>
</evidence>
<evidence type="ECO:0000256" key="1">
    <source>
        <dbReference type="SAM" id="MobiDB-lite"/>
    </source>
</evidence>
<name>A0A0D0AKH4_9AGAR</name>
<proteinExistence type="predicted"/>
<dbReference type="HOGENOM" id="CLU_1098602_0_0_1"/>
<sequence length="253" mass="28275">MRREYKNMYIEVQGPNTINIAGVWKWTVPTAKEHGTNASAKNINEVNSTNIEQGPAKAMPTGSPDPRSFKAATNFTVEEPKANTHRDTGDFPSQNAPSIPEVVHQEDAALYAKLKDLYDLRLPKETPQGPRDDGTPSQNQSTIQGGSTPSPNQSTIHCDKWTPSPQRPSYHRDNRNSMPSRNLSTSQGRRQTPSPQYLSNHHNNRVQVNLSSSSSSLSLSSFPQPPRLQRKRSRDARDDSDEGYSRPSQCRRL</sequence>
<feature type="compositionally biased region" description="Basic and acidic residues" evidence="1">
    <location>
        <begin position="122"/>
        <end position="134"/>
    </location>
</feature>
<accession>A0A0D0AKH4</accession>
<gene>
    <name evidence="2" type="ORF">GYMLUDRAFT_252706</name>
</gene>
<feature type="region of interest" description="Disordered" evidence="1">
    <location>
        <begin position="122"/>
        <end position="253"/>
    </location>
</feature>
<reference evidence="2 3" key="1">
    <citation type="submission" date="2014-04" db="EMBL/GenBank/DDBJ databases">
        <title>Evolutionary Origins and Diversification of the Mycorrhizal Mutualists.</title>
        <authorList>
            <consortium name="DOE Joint Genome Institute"/>
            <consortium name="Mycorrhizal Genomics Consortium"/>
            <person name="Kohler A."/>
            <person name="Kuo A."/>
            <person name="Nagy L.G."/>
            <person name="Floudas D."/>
            <person name="Copeland A."/>
            <person name="Barry K.W."/>
            <person name="Cichocki N."/>
            <person name="Veneault-Fourrey C."/>
            <person name="LaButti K."/>
            <person name="Lindquist E.A."/>
            <person name="Lipzen A."/>
            <person name="Lundell T."/>
            <person name="Morin E."/>
            <person name="Murat C."/>
            <person name="Riley R."/>
            <person name="Ohm R."/>
            <person name="Sun H."/>
            <person name="Tunlid A."/>
            <person name="Henrissat B."/>
            <person name="Grigoriev I.V."/>
            <person name="Hibbett D.S."/>
            <person name="Martin F."/>
        </authorList>
    </citation>
    <scope>NUCLEOTIDE SEQUENCE [LARGE SCALE GENOMIC DNA]</scope>
    <source>
        <strain evidence="2 3">FD-317 M1</strain>
    </source>
</reference>